<protein>
    <submittedName>
        <fullName evidence="1">Uncharacterized protein</fullName>
    </submittedName>
</protein>
<dbReference type="EMBL" id="BONQ01000156">
    <property type="protein sequence ID" value="GIG51554.1"/>
    <property type="molecule type" value="Genomic_DNA"/>
</dbReference>
<sequence length="58" mass="6351">MALILAWERSRDKHLRIHLWSRRLSIHLEVMPTLFAAPIANRGAADGVCSAAAAPTMG</sequence>
<evidence type="ECO:0000313" key="1">
    <source>
        <dbReference type="EMBL" id="GIG51554.1"/>
    </source>
</evidence>
<organism evidence="1 2">
    <name type="scientific">Dactylosporangium siamense</name>
    <dbReference type="NCBI Taxonomy" id="685454"/>
    <lineage>
        <taxon>Bacteria</taxon>
        <taxon>Bacillati</taxon>
        <taxon>Actinomycetota</taxon>
        <taxon>Actinomycetes</taxon>
        <taxon>Micromonosporales</taxon>
        <taxon>Micromonosporaceae</taxon>
        <taxon>Dactylosporangium</taxon>
    </lineage>
</organism>
<evidence type="ECO:0000313" key="2">
    <source>
        <dbReference type="Proteomes" id="UP000660611"/>
    </source>
</evidence>
<name>A0A919PWR6_9ACTN</name>
<proteinExistence type="predicted"/>
<keyword evidence="2" id="KW-1185">Reference proteome</keyword>
<reference evidence="1" key="1">
    <citation type="submission" date="2021-01" db="EMBL/GenBank/DDBJ databases">
        <title>Whole genome shotgun sequence of Dactylosporangium siamense NBRC 106093.</title>
        <authorList>
            <person name="Komaki H."/>
            <person name="Tamura T."/>
        </authorList>
    </citation>
    <scope>NUCLEOTIDE SEQUENCE</scope>
    <source>
        <strain evidence="1">NBRC 106093</strain>
    </source>
</reference>
<gene>
    <name evidence="1" type="ORF">Dsi01nite_095950</name>
</gene>
<dbReference type="Proteomes" id="UP000660611">
    <property type="component" value="Unassembled WGS sequence"/>
</dbReference>
<accession>A0A919PWR6</accession>
<dbReference type="AlphaFoldDB" id="A0A919PWR6"/>
<comment type="caution">
    <text evidence="1">The sequence shown here is derived from an EMBL/GenBank/DDBJ whole genome shotgun (WGS) entry which is preliminary data.</text>
</comment>